<feature type="region of interest" description="Disordered" evidence="1">
    <location>
        <begin position="173"/>
        <end position="198"/>
    </location>
</feature>
<reference evidence="2 3" key="1">
    <citation type="submission" date="2024-04" db="EMBL/GenBank/DDBJ databases">
        <title>Phyllosticta paracitricarpa is synonymous to the EU quarantine fungus P. citricarpa based on phylogenomic analyses.</title>
        <authorList>
            <consortium name="Lawrence Berkeley National Laboratory"/>
            <person name="Van Ingen-Buijs V.A."/>
            <person name="Van Westerhoven A.C."/>
            <person name="Haridas S."/>
            <person name="Skiadas P."/>
            <person name="Martin F."/>
            <person name="Groenewald J.Z."/>
            <person name="Crous P.W."/>
            <person name="Seidl M.F."/>
        </authorList>
    </citation>
    <scope>NUCLEOTIDE SEQUENCE [LARGE SCALE GENOMIC DNA]</scope>
    <source>
        <strain evidence="2 3">CBS 123374</strain>
    </source>
</reference>
<organism evidence="2 3">
    <name type="scientific">Phyllosticta capitalensis</name>
    <dbReference type="NCBI Taxonomy" id="121624"/>
    <lineage>
        <taxon>Eukaryota</taxon>
        <taxon>Fungi</taxon>
        <taxon>Dikarya</taxon>
        <taxon>Ascomycota</taxon>
        <taxon>Pezizomycotina</taxon>
        <taxon>Dothideomycetes</taxon>
        <taxon>Dothideomycetes incertae sedis</taxon>
        <taxon>Botryosphaeriales</taxon>
        <taxon>Phyllostictaceae</taxon>
        <taxon>Phyllosticta</taxon>
    </lineage>
</organism>
<keyword evidence="3" id="KW-1185">Reference proteome</keyword>
<accession>A0ABR1YMP0</accession>
<name>A0ABR1YMP0_9PEZI</name>
<dbReference type="Proteomes" id="UP001492380">
    <property type="component" value="Unassembled WGS sequence"/>
</dbReference>
<evidence type="ECO:0000256" key="1">
    <source>
        <dbReference type="SAM" id="MobiDB-lite"/>
    </source>
</evidence>
<proteinExistence type="predicted"/>
<sequence length="261" mass="29510">MYVYFSATQAGLLHSLWATTTSDVPAAVSNISSQMLDPVLDCRIVGQPLLFVDHGQPLVRSFCVCLSIIVHRPCPASNAAILADLAPRLHPDFVYLEFVTDEQVTPHQPVKGGRLRVERHRVLAWMCSTARFKTWPFSYMAACRFSSCRPLIDVYILPVPFLKLEPPKTWGAEKRSRARWPQLSPQNRADRSVKLSAEGGSRSLDSRIRFLVPEMVGKTSQLDIENVRKEGADVADVRHTAFWERLWLIDARLQKDRVGSK</sequence>
<evidence type="ECO:0000313" key="2">
    <source>
        <dbReference type="EMBL" id="KAK8233564.1"/>
    </source>
</evidence>
<protein>
    <submittedName>
        <fullName evidence="2">Uncharacterized protein</fullName>
    </submittedName>
</protein>
<evidence type="ECO:0000313" key="3">
    <source>
        <dbReference type="Proteomes" id="UP001492380"/>
    </source>
</evidence>
<gene>
    <name evidence="2" type="ORF">HDK90DRAFT_466604</name>
</gene>
<dbReference type="EMBL" id="JBBWRZ010000006">
    <property type="protein sequence ID" value="KAK8233564.1"/>
    <property type="molecule type" value="Genomic_DNA"/>
</dbReference>
<comment type="caution">
    <text evidence="2">The sequence shown here is derived from an EMBL/GenBank/DDBJ whole genome shotgun (WGS) entry which is preliminary data.</text>
</comment>